<feature type="compositionally biased region" description="Basic and acidic residues" evidence="1">
    <location>
        <begin position="49"/>
        <end position="91"/>
    </location>
</feature>
<feature type="compositionally biased region" description="Polar residues" evidence="1">
    <location>
        <begin position="96"/>
        <end position="107"/>
    </location>
</feature>
<organism evidence="2 3">
    <name type="scientific">Dethiosulfovibrio salsuginis</name>
    <dbReference type="NCBI Taxonomy" id="561720"/>
    <lineage>
        <taxon>Bacteria</taxon>
        <taxon>Thermotogati</taxon>
        <taxon>Synergistota</taxon>
        <taxon>Synergistia</taxon>
        <taxon>Synergistales</taxon>
        <taxon>Dethiosulfovibrionaceae</taxon>
        <taxon>Dethiosulfovibrio</taxon>
    </lineage>
</organism>
<evidence type="ECO:0000313" key="2">
    <source>
        <dbReference type="EMBL" id="SMG45207.1"/>
    </source>
</evidence>
<protein>
    <submittedName>
        <fullName evidence="2">Uncharacterized protein</fullName>
    </submittedName>
</protein>
<accession>A0A1X7KUQ0</accession>
<gene>
    <name evidence="2" type="ORF">SAMN06275492_13712</name>
</gene>
<keyword evidence="3" id="KW-1185">Reference proteome</keyword>
<dbReference type="RefSeq" id="WP_085545405.1">
    <property type="nucleotide sequence ID" value="NZ_FXBB01000037.1"/>
</dbReference>
<evidence type="ECO:0000256" key="1">
    <source>
        <dbReference type="SAM" id="MobiDB-lite"/>
    </source>
</evidence>
<proteinExistence type="predicted"/>
<dbReference type="Proteomes" id="UP000193355">
    <property type="component" value="Unassembled WGS sequence"/>
</dbReference>
<dbReference type="STRING" id="561720.SAMN06275492_13712"/>
<evidence type="ECO:0000313" key="3">
    <source>
        <dbReference type="Proteomes" id="UP000193355"/>
    </source>
</evidence>
<sequence length="128" mass="15015">MFWIFLIIGIIAFCVHCASDPVNTAGSTKPKSRKKHRDNRGPYVASDGRVYDKKETPEEYDARKRREELKWEKLERERKREEKRRINEAKNRKQNKTFTAKKTSSRVSPALEGVFDDGGFQNQKVKVK</sequence>
<dbReference type="EMBL" id="FXBB01000037">
    <property type="protein sequence ID" value="SMG45207.1"/>
    <property type="molecule type" value="Genomic_DNA"/>
</dbReference>
<reference evidence="3" key="1">
    <citation type="submission" date="2017-04" db="EMBL/GenBank/DDBJ databases">
        <authorList>
            <person name="Varghese N."/>
            <person name="Submissions S."/>
        </authorList>
    </citation>
    <scope>NUCLEOTIDE SEQUENCE [LARGE SCALE GENOMIC DNA]</scope>
    <source>
        <strain evidence="3">USBA 82</strain>
    </source>
</reference>
<dbReference type="AlphaFoldDB" id="A0A1X7KUQ0"/>
<feature type="region of interest" description="Disordered" evidence="1">
    <location>
        <begin position="22"/>
        <end position="128"/>
    </location>
</feature>
<name>A0A1X7KUQ0_9BACT</name>